<dbReference type="EMBL" id="SLWO01000005">
    <property type="protein sequence ID" value="TCO23542.1"/>
    <property type="molecule type" value="Genomic_DNA"/>
</dbReference>
<keyword evidence="12" id="KW-1185">Reference proteome</keyword>
<reference evidence="9" key="1">
    <citation type="journal article" date="2014" name="Int. J. Syst. Evol. Microbiol.">
        <title>Complete genome of a new Firmicutes species belonging to the dominant human colonic microbiota ('Ruminococcus bicirculans') reveals two chromosomes and a selective capacity to utilize plant glucans.</title>
        <authorList>
            <consortium name="NISC Comparative Sequencing Program"/>
            <person name="Wegmann U."/>
            <person name="Louis P."/>
            <person name="Goesmann A."/>
            <person name="Henrissat B."/>
            <person name="Duncan S.H."/>
            <person name="Flint H.J."/>
        </authorList>
    </citation>
    <scope>NUCLEOTIDE SEQUENCE</scope>
    <source>
        <strain evidence="9">CGMCC 1.15644</strain>
    </source>
</reference>
<evidence type="ECO:0000256" key="3">
    <source>
        <dbReference type="ARBA" id="ARBA00007275"/>
    </source>
</evidence>
<protein>
    <recommendedName>
        <fullName evidence="4">GDP-mannose pyrophosphatase</fullName>
    </recommendedName>
    <alternativeName>
        <fullName evidence="6">GDP-mannose hydrolase</fullName>
    </alternativeName>
    <alternativeName>
        <fullName evidence="7">GDPMK</fullName>
    </alternativeName>
</protein>
<evidence type="ECO:0000256" key="6">
    <source>
        <dbReference type="ARBA" id="ARBA00032162"/>
    </source>
</evidence>
<evidence type="ECO:0000256" key="2">
    <source>
        <dbReference type="ARBA" id="ARBA00001946"/>
    </source>
</evidence>
<proteinExistence type="inferred from homology"/>
<evidence type="ECO:0000256" key="4">
    <source>
        <dbReference type="ARBA" id="ARBA00016377"/>
    </source>
</evidence>
<dbReference type="CDD" id="cd03424">
    <property type="entry name" value="NUDIX_ADPRase_Nudt5_UGPPase_Nudt14"/>
    <property type="match status" value="1"/>
</dbReference>
<dbReference type="GO" id="GO:0016787">
    <property type="term" value="F:hydrolase activity"/>
    <property type="evidence" value="ECO:0007669"/>
    <property type="project" value="UniProtKB-KW"/>
</dbReference>
<dbReference type="RefSeq" id="WP_132533335.1">
    <property type="nucleotide sequence ID" value="NZ_BMJO01000005.1"/>
</dbReference>
<dbReference type="InterPro" id="IPR000086">
    <property type="entry name" value="NUDIX_hydrolase_dom"/>
</dbReference>
<dbReference type="PROSITE" id="PS51462">
    <property type="entry name" value="NUDIX"/>
    <property type="match status" value="1"/>
</dbReference>
<evidence type="ECO:0000256" key="7">
    <source>
        <dbReference type="ARBA" id="ARBA00032272"/>
    </source>
</evidence>
<dbReference type="InterPro" id="IPR020084">
    <property type="entry name" value="NUDIX_hydrolase_CS"/>
</dbReference>
<evidence type="ECO:0000256" key="5">
    <source>
        <dbReference type="ARBA" id="ARBA00022801"/>
    </source>
</evidence>
<comment type="similarity">
    <text evidence="3">Belongs to the Nudix hydrolase family. NudK subfamily.</text>
</comment>
<dbReference type="PANTHER" id="PTHR11839">
    <property type="entry name" value="UDP/ADP-SUGAR PYROPHOSPHATASE"/>
    <property type="match status" value="1"/>
</dbReference>
<sequence>MTRIEKWQKLASKYLVREKWATLRVDEVRLPNGIIKDDYFVLEYPDWATAIALTEEGKMIMVRQYRHGADIVSLEVPGGVIDGNEGPEAGVKRELMEETGYTFKTCKLVAELYPNPATANNKTFTYLLTGGIKTHEQHLDEHEILNVEEYTIDEVKQLLKENKIAQCIHVAALHYGFAELEKMEFEEQ</sequence>
<organism evidence="10 11">
    <name type="scientific">Pedobacter psychrotolerans</name>
    <dbReference type="NCBI Taxonomy" id="1843235"/>
    <lineage>
        <taxon>Bacteria</taxon>
        <taxon>Pseudomonadati</taxon>
        <taxon>Bacteroidota</taxon>
        <taxon>Sphingobacteriia</taxon>
        <taxon>Sphingobacteriales</taxon>
        <taxon>Sphingobacteriaceae</taxon>
        <taxon>Pedobacter</taxon>
    </lineage>
</organism>
<feature type="domain" description="Nudix hydrolase" evidence="8">
    <location>
        <begin position="43"/>
        <end position="172"/>
    </location>
</feature>
<name>A0A4R2HA50_9SPHI</name>
<comment type="catalytic activity">
    <reaction evidence="1">
        <text>GDP-alpha-D-mannose + H2O = alpha-D-mannose 1-phosphate + GMP + 2 H(+)</text>
        <dbReference type="Rhea" id="RHEA:27978"/>
        <dbReference type="ChEBI" id="CHEBI:15377"/>
        <dbReference type="ChEBI" id="CHEBI:15378"/>
        <dbReference type="ChEBI" id="CHEBI:57527"/>
        <dbReference type="ChEBI" id="CHEBI:58115"/>
        <dbReference type="ChEBI" id="CHEBI:58409"/>
    </reaction>
</comment>
<dbReference type="SUPFAM" id="SSF55811">
    <property type="entry name" value="Nudix"/>
    <property type="match status" value="1"/>
</dbReference>
<evidence type="ECO:0000259" key="8">
    <source>
        <dbReference type="PROSITE" id="PS51462"/>
    </source>
</evidence>
<evidence type="ECO:0000313" key="11">
    <source>
        <dbReference type="Proteomes" id="UP000295684"/>
    </source>
</evidence>
<reference evidence="10 11" key="3">
    <citation type="submission" date="2019-03" db="EMBL/GenBank/DDBJ databases">
        <title>Genomic Encyclopedia of Type Strains, Phase IV (KMG-IV): sequencing the most valuable type-strain genomes for metagenomic binning, comparative biology and taxonomic classification.</title>
        <authorList>
            <person name="Goeker M."/>
        </authorList>
    </citation>
    <scope>NUCLEOTIDE SEQUENCE [LARGE SCALE GENOMIC DNA]</scope>
    <source>
        <strain evidence="10 11">DSM 103236</strain>
    </source>
</reference>
<reference evidence="9" key="4">
    <citation type="submission" date="2024-05" db="EMBL/GenBank/DDBJ databases">
        <authorList>
            <person name="Sun Q."/>
            <person name="Zhou Y."/>
        </authorList>
    </citation>
    <scope>NUCLEOTIDE SEQUENCE</scope>
    <source>
        <strain evidence="9">CGMCC 1.15644</strain>
    </source>
</reference>
<comment type="cofactor">
    <cofactor evidence="2">
        <name>Mg(2+)</name>
        <dbReference type="ChEBI" id="CHEBI:18420"/>
    </cofactor>
</comment>
<dbReference type="Gene3D" id="3.90.79.10">
    <property type="entry name" value="Nucleoside Triphosphate Pyrophosphohydrolase"/>
    <property type="match status" value="1"/>
</dbReference>
<evidence type="ECO:0000256" key="1">
    <source>
        <dbReference type="ARBA" id="ARBA00000847"/>
    </source>
</evidence>
<comment type="caution">
    <text evidence="10">The sequence shown here is derived from an EMBL/GenBank/DDBJ whole genome shotgun (WGS) entry which is preliminary data.</text>
</comment>
<evidence type="ECO:0000313" key="9">
    <source>
        <dbReference type="EMBL" id="GGE60661.1"/>
    </source>
</evidence>
<accession>A0A4R2HA50</accession>
<dbReference type="Proteomes" id="UP000295684">
    <property type="component" value="Unassembled WGS sequence"/>
</dbReference>
<dbReference type="Pfam" id="PF00293">
    <property type="entry name" value="NUDIX"/>
    <property type="match status" value="1"/>
</dbReference>
<evidence type="ECO:0000313" key="10">
    <source>
        <dbReference type="EMBL" id="TCO23542.1"/>
    </source>
</evidence>
<evidence type="ECO:0000313" key="12">
    <source>
        <dbReference type="Proteomes" id="UP000622648"/>
    </source>
</evidence>
<dbReference type="PROSITE" id="PS00893">
    <property type="entry name" value="NUDIX_BOX"/>
    <property type="match status" value="1"/>
</dbReference>
<dbReference type="GO" id="GO:0019693">
    <property type="term" value="P:ribose phosphate metabolic process"/>
    <property type="evidence" value="ECO:0007669"/>
    <property type="project" value="TreeGrafter"/>
</dbReference>
<dbReference type="EMBL" id="BMJO01000005">
    <property type="protein sequence ID" value="GGE60661.1"/>
    <property type="molecule type" value="Genomic_DNA"/>
</dbReference>
<dbReference type="GO" id="GO:0006753">
    <property type="term" value="P:nucleoside phosphate metabolic process"/>
    <property type="evidence" value="ECO:0007669"/>
    <property type="project" value="TreeGrafter"/>
</dbReference>
<reference evidence="12" key="2">
    <citation type="journal article" date="2019" name="Int. J. Syst. Evol. Microbiol.">
        <title>The Global Catalogue of Microorganisms (GCM) 10K type strain sequencing project: providing services to taxonomists for standard genome sequencing and annotation.</title>
        <authorList>
            <consortium name="The Broad Institute Genomics Platform"/>
            <consortium name="The Broad Institute Genome Sequencing Center for Infectious Disease"/>
            <person name="Wu L."/>
            <person name="Ma J."/>
        </authorList>
    </citation>
    <scope>NUCLEOTIDE SEQUENCE [LARGE SCALE GENOMIC DNA]</scope>
    <source>
        <strain evidence="12">CGMCC 1.15644</strain>
    </source>
</reference>
<dbReference type="InterPro" id="IPR015797">
    <property type="entry name" value="NUDIX_hydrolase-like_dom_sf"/>
</dbReference>
<dbReference type="OrthoDB" id="9806150at2"/>
<keyword evidence="5 9" id="KW-0378">Hydrolase</keyword>
<gene>
    <name evidence="10" type="ORF">EV200_1058</name>
    <name evidence="9" type="ORF">GCM10011413_28830</name>
</gene>
<dbReference type="AlphaFoldDB" id="A0A4R2HA50"/>
<dbReference type="Proteomes" id="UP000622648">
    <property type="component" value="Unassembled WGS sequence"/>
</dbReference>
<dbReference type="PANTHER" id="PTHR11839:SF18">
    <property type="entry name" value="NUDIX HYDROLASE DOMAIN-CONTAINING PROTEIN"/>
    <property type="match status" value="1"/>
</dbReference>